<keyword evidence="6" id="KW-0067">ATP-binding</keyword>
<sequence>MAISQNQPYQRARFGLSVKLITMIIAMIMIVEVVIYLPSVANFRIRWLDDRIQVAGVAARVIETVPDAMDLTPDMINNLLKSAQAEALVVRMDDKSQLIERLDMPMPIAVVDADTRQRDSLPLIIGALDVIINGSNRTMRIIGVPSGSTDLAVEVLMSEAGLRQEMLAYSRNIFWLSLLVAVATAAAIFFFLNRLLVRPIGRMTQNMIAFRKTPEDANRIIVPSNRTDEVGIAERELAMMEQDIFSMLRQKQHLADLGLAVAKINHDLRNTLSAAQLLSDQVATLEDPQVQRLAPRLVTTLDRAINFAQSVLDYGRQKTIPPKFMHVDLRALIDESAIDAGVRSHPSIEFENDVPDDVVINVDPDQISRVFVNIMKNAREALESHTKADGGKKVYVKRIEGSNCNQILIGDNGPGLPPRAKENLFVAFDGSGRAGGTGLGLVIAKEIAEAHGGKLTYLEGEQGTVFSVELPLASN</sequence>
<feature type="transmembrane region" description="Helical" evidence="7">
    <location>
        <begin position="20"/>
        <end position="41"/>
    </location>
</feature>
<evidence type="ECO:0000256" key="2">
    <source>
        <dbReference type="ARBA" id="ARBA00012438"/>
    </source>
</evidence>
<evidence type="ECO:0000256" key="5">
    <source>
        <dbReference type="ARBA" id="ARBA00022777"/>
    </source>
</evidence>
<keyword evidence="7" id="KW-0812">Transmembrane</keyword>
<comment type="catalytic activity">
    <reaction evidence="1">
        <text>ATP + protein L-histidine = ADP + protein N-phospho-L-histidine.</text>
        <dbReference type="EC" id="2.7.13.3"/>
    </reaction>
</comment>
<evidence type="ECO:0000256" key="3">
    <source>
        <dbReference type="ARBA" id="ARBA00022679"/>
    </source>
</evidence>
<evidence type="ECO:0000256" key="6">
    <source>
        <dbReference type="ARBA" id="ARBA00022840"/>
    </source>
</evidence>
<evidence type="ECO:0000256" key="7">
    <source>
        <dbReference type="SAM" id="Phobius"/>
    </source>
</evidence>
<keyword evidence="7" id="KW-0472">Membrane</keyword>
<keyword evidence="4" id="KW-0547">Nucleotide-binding</keyword>
<evidence type="ECO:0000313" key="9">
    <source>
        <dbReference type="EMBL" id="GLQ17487.1"/>
    </source>
</evidence>
<dbReference type="EC" id="2.7.13.3" evidence="2"/>
<dbReference type="Gene3D" id="6.10.340.10">
    <property type="match status" value="1"/>
</dbReference>
<reference evidence="9" key="1">
    <citation type="journal article" date="2014" name="Int. J. Syst. Evol. Microbiol.">
        <title>Complete genome of a new Firmicutes species belonging to the dominant human colonic microbiota ('Ruminococcus bicirculans') reveals two chromosomes and a selective capacity to utilize plant glucans.</title>
        <authorList>
            <consortium name="NISC Comparative Sequencing Program"/>
            <person name="Wegmann U."/>
            <person name="Louis P."/>
            <person name="Goesmann A."/>
            <person name="Henrissat B."/>
            <person name="Duncan S.H."/>
            <person name="Flint H.J."/>
        </authorList>
    </citation>
    <scope>NUCLEOTIDE SEQUENCE</scope>
    <source>
        <strain evidence="9">NBRC 107169</strain>
    </source>
</reference>
<dbReference type="PANTHER" id="PTHR44936:SF10">
    <property type="entry name" value="SENSOR PROTEIN RSTB"/>
    <property type="match status" value="1"/>
</dbReference>
<name>A0ABQ5UQR9_9HYPH</name>
<accession>A0ABQ5UQR9</accession>
<dbReference type="Gene3D" id="3.30.565.10">
    <property type="entry name" value="Histidine kinase-like ATPase, C-terminal domain"/>
    <property type="match status" value="1"/>
</dbReference>
<dbReference type="InterPro" id="IPR005467">
    <property type="entry name" value="His_kinase_dom"/>
</dbReference>
<evidence type="ECO:0000256" key="4">
    <source>
        <dbReference type="ARBA" id="ARBA00022741"/>
    </source>
</evidence>
<evidence type="ECO:0000256" key="1">
    <source>
        <dbReference type="ARBA" id="ARBA00000085"/>
    </source>
</evidence>
<dbReference type="Pfam" id="PF02518">
    <property type="entry name" value="HATPase_c"/>
    <property type="match status" value="1"/>
</dbReference>
<organism evidence="9 10">
    <name type="scientific">Maritalea porphyrae</name>
    <dbReference type="NCBI Taxonomy" id="880732"/>
    <lineage>
        <taxon>Bacteria</taxon>
        <taxon>Pseudomonadati</taxon>
        <taxon>Pseudomonadota</taxon>
        <taxon>Alphaproteobacteria</taxon>
        <taxon>Hyphomicrobiales</taxon>
        <taxon>Devosiaceae</taxon>
        <taxon>Maritalea</taxon>
    </lineage>
</organism>
<dbReference type="Proteomes" id="UP001161405">
    <property type="component" value="Unassembled WGS sequence"/>
</dbReference>
<protein>
    <recommendedName>
        <fullName evidence="2">histidine kinase</fullName>
        <ecNumber evidence="2">2.7.13.3</ecNumber>
    </recommendedName>
</protein>
<gene>
    <name evidence="9" type="ORF">GCM10007879_17360</name>
</gene>
<keyword evidence="10" id="KW-1185">Reference proteome</keyword>
<proteinExistence type="predicted"/>
<dbReference type="InterPro" id="IPR004358">
    <property type="entry name" value="Sig_transdc_His_kin-like_C"/>
</dbReference>
<dbReference type="SUPFAM" id="SSF55874">
    <property type="entry name" value="ATPase domain of HSP90 chaperone/DNA topoisomerase II/histidine kinase"/>
    <property type="match status" value="1"/>
</dbReference>
<evidence type="ECO:0000313" key="10">
    <source>
        <dbReference type="Proteomes" id="UP001161405"/>
    </source>
</evidence>
<dbReference type="EMBL" id="BSNI01000002">
    <property type="protein sequence ID" value="GLQ17487.1"/>
    <property type="molecule type" value="Genomic_DNA"/>
</dbReference>
<dbReference type="InterPro" id="IPR036890">
    <property type="entry name" value="HATPase_C_sf"/>
</dbReference>
<keyword evidence="7" id="KW-1133">Transmembrane helix</keyword>
<keyword evidence="3" id="KW-0808">Transferase</keyword>
<dbReference type="RefSeq" id="WP_284363676.1">
    <property type="nucleotide sequence ID" value="NZ_BSNI01000002.1"/>
</dbReference>
<dbReference type="InterPro" id="IPR050980">
    <property type="entry name" value="2C_sensor_his_kinase"/>
</dbReference>
<dbReference type="InterPro" id="IPR003594">
    <property type="entry name" value="HATPase_dom"/>
</dbReference>
<dbReference type="CDD" id="cd00075">
    <property type="entry name" value="HATPase"/>
    <property type="match status" value="1"/>
</dbReference>
<dbReference type="PANTHER" id="PTHR44936">
    <property type="entry name" value="SENSOR PROTEIN CREC"/>
    <property type="match status" value="1"/>
</dbReference>
<dbReference type="SMART" id="SM00387">
    <property type="entry name" value="HATPase_c"/>
    <property type="match status" value="1"/>
</dbReference>
<dbReference type="PROSITE" id="PS50109">
    <property type="entry name" value="HIS_KIN"/>
    <property type="match status" value="1"/>
</dbReference>
<dbReference type="PRINTS" id="PR00344">
    <property type="entry name" value="BCTRLSENSOR"/>
</dbReference>
<comment type="caution">
    <text evidence="9">The sequence shown here is derived from an EMBL/GenBank/DDBJ whole genome shotgun (WGS) entry which is preliminary data.</text>
</comment>
<evidence type="ECO:0000259" key="8">
    <source>
        <dbReference type="PROSITE" id="PS50109"/>
    </source>
</evidence>
<feature type="transmembrane region" description="Helical" evidence="7">
    <location>
        <begin position="173"/>
        <end position="192"/>
    </location>
</feature>
<keyword evidence="5" id="KW-0418">Kinase</keyword>
<reference evidence="9" key="2">
    <citation type="submission" date="2023-01" db="EMBL/GenBank/DDBJ databases">
        <title>Draft genome sequence of Maritalea porphyrae strain NBRC 107169.</title>
        <authorList>
            <person name="Sun Q."/>
            <person name="Mori K."/>
        </authorList>
    </citation>
    <scope>NUCLEOTIDE SEQUENCE</scope>
    <source>
        <strain evidence="9">NBRC 107169</strain>
    </source>
</reference>
<feature type="domain" description="Histidine kinase" evidence="8">
    <location>
        <begin position="263"/>
        <end position="474"/>
    </location>
</feature>